<organism evidence="2 3">
    <name type="scientific">Chryseobacterium taihuense</name>
    <dbReference type="NCBI Taxonomy" id="1141221"/>
    <lineage>
        <taxon>Bacteria</taxon>
        <taxon>Pseudomonadati</taxon>
        <taxon>Bacteroidota</taxon>
        <taxon>Flavobacteriia</taxon>
        <taxon>Flavobacteriales</taxon>
        <taxon>Weeksellaceae</taxon>
        <taxon>Chryseobacterium group</taxon>
        <taxon>Chryseobacterium</taxon>
    </lineage>
</organism>
<dbReference type="InterPro" id="IPR029464">
    <property type="entry name" value="HSDR_N"/>
</dbReference>
<name>A0ABY0QQC2_9FLAO</name>
<proteinExistence type="predicted"/>
<evidence type="ECO:0000313" key="2">
    <source>
        <dbReference type="EMBL" id="SDL48473.1"/>
    </source>
</evidence>
<accession>A0ABY0QQC2</accession>
<dbReference type="RefSeq" id="WP_089741402.1">
    <property type="nucleotide sequence ID" value="NZ_FNHD01000001.1"/>
</dbReference>
<reference evidence="2 3" key="1">
    <citation type="submission" date="2016-10" db="EMBL/GenBank/DDBJ databases">
        <authorList>
            <person name="Varghese N."/>
            <person name="Submissions S."/>
        </authorList>
    </citation>
    <scope>NUCLEOTIDE SEQUENCE [LARGE SCALE GENOMIC DNA]</scope>
    <source>
        <strain evidence="2 3">CGMCC 1.10941</strain>
    </source>
</reference>
<gene>
    <name evidence="2" type="ORF">SAMN05216273_101373</name>
</gene>
<sequence>MELPKLNFQETFDFKFKKDKDKFFIYDLVRKTYLLLTPEEWVRQHWIHYYLTVKSYSVSALITEKKILLNGLTKRIDLLITEKAQPKILIECKAPQIKLTEKTFEQTARYNSIIGASEIVLTNGLQHIRAYYESGEYLFYKA</sequence>
<feature type="domain" description="Type I restriction enzyme R protein N-terminal" evidence="1">
    <location>
        <begin position="38"/>
        <end position="130"/>
    </location>
</feature>
<dbReference type="Pfam" id="PF13588">
    <property type="entry name" value="HSDR_N_2"/>
    <property type="match status" value="1"/>
</dbReference>
<comment type="caution">
    <text evidence="2">The sequence shown here is derived from an EMBL/GenBank/DDBJ whole genome shotgun (WGS) entry which is preliminary data.</text>
</comment>
<dbReference type="EMBL" id="FNHD01000001">
    <property type="protein sequence ID" value="SDL48473.1"/>
    <property type="molecule type" value="Genomic_DNA"/>
</dbReference>
<dbReference type="Proteomes" id="UP000199242">
    <property type="component" value="Unassembled WGS sequence"/>
</dbReference>
<evidence type="ECO:0000313" key="3">
    <source>
        <dbReference type="Proteomes" id="UP000199242"/>
    </source>
</evidence>
<protein>
    <submittedName>
        <fullName evidence="2">Type I restriction enzyme R protein N terminus (HSDR_N)</fullName>
    </submittedName>
</protein>
<evidence type="ECO:0000259" key="1">
    <source>
        <dbReference type="Pfam" id="PF13588"/>
    </source>
</evidence>
<keyword evidence="3" id="KW-1185">Reference proteome</keyword>